<dbReference type="GO" id="GO:0016020">
    <property type="term" value="C:membrane"/>
    <property type="evidence" value="ECO:0007669"/>
    <property type="project" value="GOC"/>
</dbReference>
<accession>A0A2W5TQA7</accession>
<dbReference type="EMBL" id="QFQP01000009">
    <property type="protein sequence ID" value="PZR13565.1"/>
    <property type="molecule type" value="Genomic_DNA"/>
</dbReference>
<keyword evidence="1" id="KW-0472">Membrane</keyword>
<comment type="caution">
    <text evidence="2">The sequence shown here is derived from an EMBL/GenBank/DDBJ whole genome shotgun (WGS) entry which is preliminary data.</text>
</comment>
<protein>
    <recommendedName>
        <fullName evidence="4">Membrane protein YGL010W</fullName>
    </recommendedName>
</protein>
<dbReference type="PANTHER" id="PTHR28026:SF9">
    <property type="entry name" value="2-HYDROXY-PALMITIC ACID DIOXYGENASE MPO1"/>
    <property type="match status" value="1"/>
</dbReference>
<gene>
    <name evidence="2" type="ORF">DI536_12515</name>
</gene>
<feature type="transmembrane region" description="Helical" evidence="1">
    <location>
        <begin position="21"/>
        <end position="41"/>
    </location>
</feature>
<feature type="transmembrane region" description="Helical" evidence="1">
    <location>
        <begin position="131"/>
        <end position="150"/>
    </location>
</feature>
<feature type="transmembrane region" description="Helical" evidence="1">
    <location>
        <begin position="47"/>
        <end position="66"/>
    </location>
</feature>
<sequence length="178" mass="19281">MTPLIKQLTKYAAYHRDPRNIATHYVGIPLIVFAVTCFLARPTFLVGGLVLAPVYFVAAAATAFYLRHDLRYGLVMGLVLSGLSYAALHVGALSTGVWLATSIALFVGGWVIQFVGHYYEGKKPAFVDDIIGLLVGPLFVCAEVGFLLGLRNEVKEEIEKRVGAPRLRDMSASAPAAK</sequence>
<keyword evidence="1" id="KW-1133">Transmembrane helix</keyword>
<evidence type="ECO:0008006" key="4">
    <source>
        <dbReference type="Google" id="ProtNLM"/>
    </source>
</evidence>
<dbReference type="Pfam" id="PF06127">
    <property type="entry name" value="Mpo1-like"/>
    <property type="match status" value="1"/>
</dbReference>
<evidence type="ECO:0000313" key="2">
    <source>
        <dbReference type="EMBL" id="PZR13565.1"/>
    </source>
</evidence>
<name>A0A2W5TQA7_9BACT</name>
<keyword evidence="1" id="KW-0812">Transmembrane</keyword>
<organism evidence="2 3">
    <name type="scientific">Archangium gephyra</name>
    <dbReference type="NCBI Taxonomy" id="48"/>
    <lineage>
        <taxon>Bacteria</taxon>
        <taxon>Pseudomonadati</taxon>
        <taxon>Myxococcota</taxon>
        <taxon>Myxococcia</taxon>
        <taxon>Myxococcales</taxon>
        <taxon>Cystobacterineae</taxon>
        <taxon>Archangiaceae</taxon>
        <taxon>Archangium</taxon>
    </lineage>
</organism>
<reference evidence="2 3" key="1">
    <citation type="submission" date="2017-08" db="EMBL/GenBank/DDBJ databases">
        <title>Infants hospitalized years apart are colonized by the same room-sourced microbial strains.</title>
        <authorList>
            <person name="Brooks B."/>
            <person name="Olm M.R."/>
            <person name="Firek B.A."/>
            <person name="Baker R."/>
            <person name="Thomas B.C."/>
            <person name="Morowitz M.J."/>
            <person name="Banfield J.F."/>
        </authorList>
    </citation>
    <scope>NUCLEOTIDE SEQUENCE [LARGE SCALE GENOMIC DNA]</scope>
    <source>
        <strain evidence="2">S2_003_000_R2_14</strain>
    </source>
</reference>
<dbReference type="Proteomes" id="UP000249061">
    <property type="component" value="Unassembled WGS sequence"/>
</dbReference>
<feature type="transmembrane region" description="Helical" evidence="1">
    <location>
        <begin position="98"/>
        <end position="119"/>
    </location>
</feature>
<dbReference type="AlphaFoldDB" id="A0A2W5TQA7"/>
<dbReference type="PANTHER" id="PTHR28026">
    <property type="entry name" value="DUF962 DOMAIN PROTEIN (AFU_ORTHOLOGUE AFUA_8G05310)"/>
    <property type="match status" value="1"/>
</dbReference>
<evidence type="ECO:0000256" key="1">
    <source>
        <dbReference type="SAM" id="Phobius"/>
    </source>
</evidence>
<dbReference type="GO" id="GO:0046521">
    <property type="term" value="P:sphingoid catabolic process"/>
    <property type="evidence" value="ECO:0007669"/>
    <property type="project" value="TreeGrafter"/>
</dbReference>
<dbReference type="InterPro" id="IPR009305">
    <property type="entry name" value="Mpo1-like"/>
</dbReference>
<proteinExistence type="predicted"/>
<feature type="transmembrane region" description="Helical" evidence="1">
    <location>
        <begin position="73"/>
        <end position="92"/>
    </location>
</feature>
<evidence type="ECO:0000313" key="3">
    <source>
        <dbReference type="Proteomes" id="UP000249061"/>
    </source>
</evidence>